<dbReference type="PANTHER" id="PTHR43054:SF1">
    <property type="entry name" value="SCYLLO-INOSITOL 2-DEHYDROGENASE (NADP(+)) IOLU"/>
    <property type="match status" value="1"/>
</dbReference>
<dbReference type="SUPFAM" id="SSF55347">
    <property type="entry name" value="Glyceraldehyde-3-phosphate dehydrogenase-like, C-terminal domain"/>
    <property type="match status" value="1"/>
</dbReference>
<name>S0KHJ1_9ENTE</name>
<dbReference type="OrthoDB" id="9815825at2"/>
<evidence type="ECO:0000259" key="2">
    <source>
        <dbReference type="Pfam" id="PF22725"/>
    </source>
</evidence>
<evidence type="ECO:0000259" key="1">
    <source>
        <dbReference type="Pfam" id="PF01408"/>
    </source>
</evidence>
<keyword evidence="4" id="KW-1185">Reference proteome</keyword>
<dbReference type="EMBL" id="ASWJ01000004">
    <property type="protein sequence ID" value="EOW84350.1"/>
    <property type="molecule type" value="Genomic_DNA"/>
</dbReference>
<dbReference type="Proteomes" id="UP000014113">
    <property type="component" value="Unassembled WGS sequence"/>
</dbReference>
<dbReference type="eggNOG" id="COG0673">
    <property type="taxonomic scope" value="Bacteria"/>
</dbReference>
<gene>
    <name evidence="3" type="ORF">I568_00844</name>
</gene>
<dbReference type="Pfam" id="PF22725">
    <property type="entry name" value="GFO_IDH_MocA_C3"/>
    <property type="match status" value="1"/>
</dbReference>
<dbReference type="InterPro" id="IPR036291">
    <property type="entry name" value="NAD(P)-bd_dom_sf"/>
</dbReference>
<evidence type="ECO:0000313" key="3">
    <source>
        <dbReference type="EMBL" id="EOW84350.1"/>
    </source>
</evidence>
<dbReference type="InterPro" id="IPR000683">
    <property type="entry name" value="Gfo/Idh/MocA-like_OxRdtase_N"/>
</dbReference>
<dbReference type="PATRIC" id="fig|1121865.3.peg.238"/>
<dbReference type="Gene3D" id="3.30.360.10">
    <property type="entry name" value="Dihydrodipicolinate Reductase, domain 2"/>
    <property type="match status" value="1"/>
</dbReference>
<feature type="domain" description="Gfo/Idh/MocA-like oxidoreductase N-terminal" evidence="1">
    <location>
        <begin position="3"/>
        <end position="118"/>
    </location>
</feature>
<sequence length="332" mass="37202">MLKLGIIGTNWITDQFIEAALSTNCYELTAVYSRRLETAKQFAEKYAGEIRLFDQLALFFKSDVDVVYIASPNSLHFEQTKQAILAGKNVIVEKLAFSTQEEMAEIVALSQQQKVCVIEAARHLQEENFALVKEFLASKTIIGANFTYMKYSSRYDQVLAGEEPNIFSPKFSGGAIADIGVYPIYAAVGWFGKPAEAYYFARKIATGVDGLGTIILRYKDFDVTIQQGKIADSNLPSEVYLTDGTLYLNGINAIEQANYYNRQAKQTYPVANGVANNPMVEEAFQFAKIIENIDDRIMQEKYQQLQSQSIIVNELITTMRKQAGIVFAADKK</sequence>
<organism evidence="3 4">
    <name type="scientific">Enterococcus columbae DSM 7374 = ATCC 51263</name>
    <dbReference type="NCBI Taxonomy" id="1121865"/>
    <lineage>
        <taxon>Bacteria</taxon>
        <taxon>Bacillati</taxon>
        <taxon>Bacillota</taxon>
        <taxon>Bacilli</taxon>
        <taxon>Lactobacillales</taxon>
        <taxon>Enterococcaceae</taxon>
        <taxon>Enterococcus</taxon>
    </lineage>
</organism>
<proteinExistence type="predicted"/>
<dbReference type="Gene3D" id="3.40.50.720">
    <property type="entry name" value="NAD(P)-binding Rossmann-like Domain"/>
    <property type="match status" value="1"/>
</dbReference>
<protein>
    <submittedName>
        <fullName evidence="3">Uncharacterized protein</fullName>
    </submittedName>
</protein>
<dbReference type="InterPro" id="IPR055170">
    <property type="entry name" value="GFO_IDH_MocA-like_dom"/>
</dbReference>
<evidence type="ECO:0000313" key="4">
    <source>
        <dbReference type="Proteomes" id="UP000014113"/>
    </source>
</evidence>
<dbReference type="STRING" id="1121865.OMW_00246"/>
<dbReference type="RefSeq" id="WP_016182412.1">
    <property type="nucleotide sequence ID" value="NZ_JXKI01000002.1"/>
</dbReference>
<comment type="caution">
    <text evidence="3">The sequence shown here is derived from an EMBL/GenBank/DDBJ whole genome shotgun (WGS) entry which is preliminary data.</text>
</comment>
<dbReference type="PANTHER" id="PTHR43054">
    <property type="match status" value="1"/>
</dbReference>
<accession>S0KHJ1</accession>
<dbReference type="GO" id="GO:0000166">
    <property type="term" value="F:nucleotide binding"/>
    <property type="evidence" value="ECO:0007669"/>
    <property type="project" value="InterPro"/>
</dbReference>
<feature type="domain" description="GFO/IDH/MocA-like oxidoreductase" evidence="2">
    <location>
        <begin position="153"/>
        <end position="246"/>
    </location>
</feature>
<dbReference type="AlphaFoldDB" id="S0KHJ1"/>
<dbReference type="Pfam" id="PF01408">
    <property type="entry name" value="GFO_IDH_MocA"/>
    <property type="match status" value="1"/>
</dbReference>
<reference evidence="3 4" key="1">
    <citation type="submission" date="2013-03" db="EMBL/GenBank/DDBJ databases">
        <title>The Genome Sequence of Enterococcus columbae ATCC_51263 (PacBio/Illumina hybrid assembly).</title>
        <authorList>
            <consortium name="The Broad Institute Genomics Platform"/>
            <consortium name="The Broad Institute Genome Sequencing Center for Infectious Disease"/>
            <person name="Earl A."/>
            <person name="Russ C."/>
            <person name="Gilmore M."/>
            <person name="Surin D."/>
            <person name="Walker B."/>
            <person name="Young S."/>
            <person name="Zeng Q."/>
            <person name="Gargeya S."/>
            <person name="Fitzgerald M."/>
            <person name="Haas B."/>
            <person name="Abouelleil A."/>
            <person name="Allen A.W."/>
            <person name="Alvarado L."/>
            <person name="Arachchi H.M."/>
            <person name="Berlin A.M."/>
            <person name="Chapman S.B."/>
            <person name="Gainer-Dewar J."/>
            <person name="Goldberg J."/>
            <person name="Griggs A."/>
            <person name="Gujja S."/>
            <person name="Hansen M."/>
            <person name="Howarth C."/>
            <person name="Imamovic A."/>
            <person name="Ireland A."/>
            <person name="Larimer J."/>
            <person name="McCowan C."/>
            <person name="Murphy C."/>
            <person name="Pearson M."/>
            <person name="Poon T.W."/>
            <person name="Priest M."/>
            <person name="Roberts A."/>
            <person name="Saif S."/>
            <person name="Shea T."/>
            <person name="Sisk P."/>
            <person name="Sykes S."/>
            <person name="Wortman J."/>
            <person name="Nusbaum C."/>
            <person name="Birren B."/>
        </authorList>
    </citation>
    <scope>NUCLEOTIDE SEQUENCE [LARGE SCALE GENOMIC DNA]</scope>
    <source>
        <strain evidence="3 4">ATCC 51263</strain>
    </source>
</reference>
<dbReference type="SUPFAM" id="SSF51735">
    <property type="entry name" value="NAD(P)-binding Rossmann-fold domains"/>
    <property type="match status" value="1"/>
</dbReference>